<dbReference type="PANTHER" id="PTHR37947:SF2">
    <property type="entry name" value="VON WILLEBRAND FACTOR TYPE A"/>
    <property type="match status" value="1"/>
</dbReference>
<reference evidence="5" key="1">
    <citation type="submission" date="2015-11" db="EMBL/GenBank/DDBJ databases">
        <authorList>
            <person name="Varghese N."/>
        </authorList>
    </citation>
    <scope>NUCLEOTIDE SEQUENCE [LARGE SCALE GENOMIC DNA]</scope>
    <source>
        <strain evidence="5">DSM 45899</strain>
    </source>
</reference>
<accession>A0A0S4QRQ1</accession>
<dbReference type="SUPFAM" id="SSF53300">
    <property type="entry name" value="vWA-like"/>
    <property type="match status" value="1"/>
</dbReference>
<dbReference type="AlphaFoldDB" id="A0A0S4QRQ1"/>
<evidence type="ECO:0000313" key="5">
    <source>
        <dbReference type="Proteomes" id="UP000198802"/>
    </source>
</evidence>
<evidence type="ECO:0000259" key="3">
    <source>
        <dbReference type="PROSITE" id="PS50234"/>
    </source>
</evidence>
<dbReference type="InterPro" id="IPR002035">
    <property type="entry name" value="VWF_A"/>
</dbReference>
<dbReference type="PANTHER" id="PTHR37947">
    <property type="entry name" value="BLL2462 PROTEIN"/>
    <property type="match status" value="1"/>
</dbReference>
<keyword evidence="2" id="KW-0472">Membrane</keyword>
<feature type="transmembrane region" description="Helical" evidence="2">
    <location>
        <begin position="51"/>
        <end position="71"/>
    </location>
</feature>
<dbReference type="PROSITE" id="PS50234">
    <property type="entry name" value="VWFA"/>
    <property type="match status" value="1"/>
</dbReference>
<dbReference type="Pfam" id="PF13519">
    <property type="entry name" value="VWA_2"/>
    <property type="match status" value="1"/>
</dbReference>
<keyword evidence="2" id="KW-0812">Transmembrane</keyword>
<evidence type="ECO:0000256" key="2">
    <source>
        <dbReference type="SAM" id="Phobius"/>
    </source>
</evidence>
<protein>
    <submittedName>
        <fullName evidence="4">Ca-activated chloride channel family protein</fullName>
    </submittedName>
</protein>
<feature type="compositionally biased region" description="Gly residues" evidence="1">
    <location>
        <begin position="205"/>
        <end position="233"/>
    </location>
</feature>
<dbReference type="EMBL" id="FAOZ01000010">
    <property type="protein sequence ID" value="CUU57162.1"/>
    <property type="molecule type" value="Genomic_DNA"/>
</dbReference>
<proteinExistence type="predicted"/>
<dbReference type="Gene3D" id="3.40.50.410">
    <property type="entry name" value="von Willebrand factor, type A domain"/>
    <property type="match status" value="1"/>
</dbReference>
<feature type="domain" description="VWFA" evidence="3">
    <location>
        <begin position="81"/>
        <end position="307"/>
    </location>
</feature>
<dbReference type="SMART" id="SM00327">
    <property type="entry name" value="VWA"/>
    <property type="match status" value="1"/>
</dbReference>
<sequence>MSLTAPWLLVPGVLVVAALAVAATMTARRRRAALAAAGVDAAAGRRGPQLGIWLSLIGIAVLTFAAAGPAASVPVSRAAGTVIVAVDVSNSMGATDVTPTRLDAAKKAAAAFVAAQPDSVDVGVVAFQDGALTTHQPSADHAAAEAAIDRLKVTGGTSLAEAILTSLSAITGRTVRLGADGSAPDLGYWSSATIVLFSDGEDGGAGANAGTSGSGGSTGGGGAGGGDAGGGDAAGATEAAAGAAQAAGVHVETVGVGTTAGATVEVDGYRLHTALDEDTLKAIAQTTGGSYHPASQASELDGVASAIDLRRTTQHEDLPLAGAFTAFAVLLLAAGAVPTILRTGRVA</sequence>
<dbReference type="Proteomes" id="UP000198802">
    <property type="component" value="Unassembled WGS sequence"/>
</dbReference>
<dbReference type="RefSeq" id="WP_091278194.1">
    <property type="nucleotide sequence ID" value="NZ_FAOZ01000010.1"/>
</dbReference>
<feature type="transmembrane region" description="Helical" evidence="2">
    <location>
        <begin position="320"/>
        <end position="341"/>
    </location>
</feature>
<keyword evidence="5" id="KW-1185">Reference proteome</keyword>
<evidence type="ECO:0000256" key="1">
    <source>
        <dbReference type="SAM" id="MobiDB-lite"/>
    </source>
</evidence>
<gene>
    <name evidence="4" type="ORF">Ga0074812_110177</name>
</gene>
<organism evidence="4 5">
    <name type="scientific">Parafrankia irregularis</name>
    <dbReference type="NCBI Taxonomy" id="795642"/>
    <lineage>
        <taxon>Bacteria</taxon>
        <taxon>Bacillati</taxon>
        <taxon>Actinomycetota</taxon>
        <taxon>Actinomycetes</taxon>
        <taxon>Frankiales</taxon>
        <taxon>Frankiaceae</taxon>
        <taxon>Parafrankia</taxon>
    </lineage>
</organism>
<keyword evidence="2" id="KW-1133">Transmembrane helix</keyword>
<dbReference type="InterPro" id="IPR036465">
    <property type="entry name" value="vWFA_dom_sf"/>
</dbReference>
<evidence type="ECO:0000313" key="4">
    <source>
        <dbReference type="EMBL" id="CUU57162.1"/>
    </source>
</evidence>
<name>A0A0S4QRQ1_9ACTN</name>
<feature type="region of interest" description="Disordered" evidence="1">
    <location>
        <begin position="205"/>
        <end position="235"/>
    </location>
</feature>